<name>A0ABU0A7E9_STRDY</name>
<protein>
    <recommendedName>
        <fullName evidence="3">Phage protein</fullName>
    </recommendedName>
</protein>
<reference evidence="1 2" key="1">
    <citation type="submission" date="2023-07" db="EMBL/GenBank/DDBJ databases">
        <title>Genomic Encyclopedia of Type Strains, Phase IV (KMG-IV): sequencing the most valuable type-strain genomes for metagenomic binning, comparative biology and taxonomic classification.</title>
        <authorList>
            <person name="Goeker M."/>
        </authorList>
    </citation>
    <scope>NUCLEOTIDE SEQUENCE [LARGE SCALE GENOMIC DNA]</scope>
    <source>
        <strain evidence="1 2">DSM 23147</strain>
    </source>
</reference>
<evidence type="ECO:0000313" key="1">
    <source>
        <dbReference type="EMBL" id="MDQ0263206.1"/>
    </source>
</evidence>
<evidence type="ECO:0000313" key="2">
    <source>
        <dbReference type="Proteomes" id="UP001237071"/>
    </source>
</evidence>
<proteinExistence type="predicted"/>
<dbReference type="EMBL" id="JAUSTL010000011">
    <property type="protein sequence ID" value="MDQ0263206.1"/>
    <property type="molecule type" value="Genomic_DNA"/>
</dbReference>
<gene>
    <name evidence="1" type="ORF">J2S26_001284</name>
</gene>
<organism evidence="1 2">
    <name type="scientific">Streptococcus dysgalactiae</name>
    <dbReference type="NCBI Taxonomy" id="1334"/>
    <lineage>
        <taxon>Bacteria</taxon>
        <taxon>Bacillati</taxon>
        <taxon>Bacillota</taxon>
        <taxon>Bacilli</taxon>
        <taxon>Lactobacillales</taxon>
        <taxon>Streptococcaceae</taxon>
        <taxon>Streptococcus</taxon>
    </lineage>
</organism>
<evidence type="ECO:0008006" key="3">
    <source>
        <dbReference type="Google" id="ProtNLM"/>
    </source>
</evidence>
<dbReference type="RefSeq" id="WP_003058513.1">
    <property type="nucleotide sequence ID" value="NZ_CP066073.1"/>
</dbReference>
<keyword evidence="2" id="KW-1185">Reference proteome</keyword>
<dbReference type="Proteomes" id="UP001237071">
    <property type="component" value="Unassembled WGS sequence"/>
</dbReference>
<comment type="caution">
    <text evidence="1">The sequence shown here is derived from an EMBL/GenBank/DDBJ whole genome shotgun (WGS) entry which is preliminary data.</text>
</comment>
<accession>A0ABU0A7E9</accession>
<sequence>MNKRQRKKRLEREKKAMIKGVDLIEKSIGLATKMMREEYHKMPSGIEKVGHDFFIGGIEYTVKMLSEAKNQIRSIK</sequence>